<gene>
    <name evidence="1" type="ORF">QTG54_000122</name>
</gene>
<sequence>MAAEQQTDESVVALAIYMEEPFSPPAEFQENDQYIEWMKEDDRKKAKVHPRPKAAIEQTM</sequence>
<evidence type="ECO:0000313" key="2">
    <source>
        <dbReference type="Proteomes" id="UP001224775"/>
    </source>
</evidence>
<evidence type="ECO:0000313" key="1">
    <source>
        <dbReference type="EMBL" id="KAK1748183.1"/>
    </source>
</evidence>
<name>A0AAD9DJX9_9STRA</name>
<keyword evidence="2" id="KW-1185">Reference proteome</keyword>
<comment type="caution">
    <text evidence="1">The sequence shown here is derived from an EMBL/GenBank/DDBJ whole genome shotgun (WGS) entry which is preliminary data.</text>
</comment>
<proteinExistence type="predicted"/>
<accession>A0AAD9DJX9</accession>
<dbReference type="EMBL" id="JATAAI010000001">
    <property type="protein sequence ID" value="KAK1748183.1"/>
    <property type="molecule type" value="Genomic_DNA"/>
</dbReference>
<organism evidence="1 2">
    <name type="scientific">Skeletonema marinoi</name>
    <dbReference type="NCBI Taxonomy" id="267567"/>
    <lineage>
        <taxon>Eukaryota</taxon>
        <taxon>Sar</taxon>
        <taxon>Stramenopiles</taxon>
        <taxon>Ochrophyta</taxon>
        <taxon>Bacillariophyta</taxon>
        <taxon>Coscinodiscophyceae</taxon>
        <taxon>Thalassiosirophycidae</taxon>
        <taxon>Thalassiosirales</taxon>
        <taxon>Skeletonemataceae</taxon>
        <taxon>Skeletonema</taxon>
        <taxon>Skeletonema marinoi-dohrnii complex</taxon>
    </lineage>
</organism>
<dbReference type="AlphaFoldDB" id="A0AAD9DJX9"/>
<protein>
    <submittedName>
        <fullName evidence="1">Uncharacterized protein</fullName>
    </submittedName>
</protein>
<dbReference type="Proteomes" id="UP001224775">
    <property type="component" value="Unassembled WGS sequence"/>
</dbReference>
<reference evidence="1" key="1">
    <citation type="submission" date="2023-06" db="EMBL/GenBank/DDBJ databases">
        <title>Survivors Of The Sea: Transcriptome response of Skeletonema marinoi to long-term dormancy.</title>
        <authorList>
            <person name="Pinder M.I.M."/>
            <person name="Kourtchenko O."/>
            <person name="Robertson E.K."/>
            <person name="Larsson T."/>
            <person name="Maumus F."/>
            <person name="Osuna-Cruz C.M."/>
            <person name="Vancaester E."/>
            <person name="Stenow R."/>
            <person name="Vandepoele K."/>
            <person name="Ploug H."/>
            <person name="Bruchert V."/>
            <person name="Godhe A."/>
            <person name="Topel M."/>
        </authorList>
    </citation>
    <scope>NUCLEOTIDE SEQUENCE</scope>
    <source>
        <strain evidence="1">R05AC</strain>
    </source>
</reference>